<dbReference type="GO" id="GO:0000160">
    <property type="term" value="P:phosphorelay signal transduction system"/>
    <property type="evidence" value="ECO:0007669"/>
    <property type="project" value="InterPro"/>
</dbReference>
<dbReference type="AlphaFoldDB" id="A0A6I4YPT7"/>
<dbReference type="Pfam" id="PF00072">
    <property type="entry name" value="Response_reg"/>
    <property type="match status" value="1"/>
</dbReference>
<dbReference type="SUPFAM" id="SSF52172">
    <property type="entry name" value="CheY-like"/>
    <property type="match status" value="1"/>
</dbReference>
<dbReference type="Gene3D" id="3.40.50.2300">
    <property type="match status" value="1"/>
</dbReference>
<evidence type="ECO:0000259" key="2">
    <source>
        <dbReference type="PROSITE" id="PS50110"/>
    </source>
</evidence>
<accession>A0A6I4YPT7</accession>
<protein>
    <submittedName>
        <fullName evidence="3">Response regulator</fullName>
    </submittedName>
</protein>
<dbReference type="PANTHER" id="PTHR44520">
    <property type="entry name" value="RESPONSE REGULATOR RCP1-RELATED"/>
    <property type="match status" value="1"/>
</dbReference>
<evidence type="ECO:0000313" key="4">
    <source>
        <dbReference type="Proteomes" id="UP000430519"/>
    </source>
</evidence>
<name>A0A6I4YPT7_9DEIO</name>
<feature type="domain" description="Response regulatory" evidence="2">
    <location>
        <begin position="10"/>
        <end position="130"/>
    </location>
</feature>
<evidence type="ECO:0000256" key="1">
    <source>
        <dbReference type="PROSITE-ProRule" id="PRU00169"/>
    </source>
</evidence>
<dbReference type="SMART" id="SM00448">
    <property type="entry name" value="REC"/>
    <property type="match status" value="1"/>
</dbReference>
<comment type="caution">
    <text evidence="3">The sequence shown here is derived from an EMBL/GenBank/DDBJ whole genome shotgun (WGS) entry which is preliminary data.</text>
</comment>
<dbReference type="EMBL" id="WVHK01000134">
    <property type="protein sequence ID" value="MXV21806.1"/>
    <property type="molecule type" value="Genomic_DNA"/>
</dbReference>
<keyword evidence="1" id="KW-0597">Phosphoprotein</keyword>
<dbReference type="PROSITE" id="PS50110">
    <property type="entry name" value="RESPONSE_REGULATORY"/>
    <property type="match status" value="1"/>
</dbReference>
<dbReference type="InterPro" id="IPR001789">
    <property type="entry name" value="Sig_transdc_resp-reg_receiver"/>
</dbReference>
<dbReference type="InterPro" id="IPR011006">
    <property type="entry name" value="CheY-like_superfamily"/>
</dbReference>
<organism evidence="3 4">
    <name type="scientific">Deinococcus xianganensis</name>
    <dbReference type="NCBI Taxonomy" id="1507289"/>
    <lineage>
        <taxon>Bacteria</taxon>
        <taxon>Thermotogati</taxon>
        <taxon>Deinococcota</taxon>
        <taxon>Deinococci</taxon>
        <taxon>Deinococcales</taxon>
        <taxon>Deinococcaceae</taxon>
        <taxon>Deinococcus</taxon>
    </lineage>
</organism>
<dbReference type="Proteomes" id="UP000430519">
    <property type="component" value="Unassembled WGS sequence"/>
</dbReference>
<dbReference type="InterPro" id="IPR052893">
    <property type="entry name" value="TCS_response_regulator"/>
</dbReference>
<proteinExistence type="predicted"/>
<gene>
    <name evidence="3" type="ORF">GLX28_19480</name>
</gene>
<keyword evidence="4" id="KW-1185">Reference proteome</keyword>
<dbReference type="CDD" id="cd17557">
    <property type="entry name" value="REC_Rcp-like"/>
    <property type="match status" value="1"/>
</dbReference>
<sequence>MTTHPLHVLRVLLVDDNPADQLLALEAFAGHDARVHVSVCNDGPEALSVLTSGRDLPDVVVLDLNMPVMSGFDVIREIRSAPALQHLPVVILSTSSDREDIRRAYDLLASAYLVKSASFPAFVEQIDRFVGFWHSCRFPSHADQTA</sequence>
<feature type="modified residue" description="4-aspartylphosphate" evidence="1">
    <location>
        <position position="63"/>
    </location>
</feature>
<dbReference type="RefSeq" id="WP_160982309.1">
    <property type="nucleotide sequence ID" value="NZ_WVHK01000134.1"/>
</dbReference>
<reference evidence="3 4" key="1">
    <citation type="submission" date="2019-11" db="EMBL/GenBank/DDBJ databases">
        <title>Genome sequence of Deinococcus xianganensis Y35, AI-2 producing algicidal bacterium, isolated from lake water.</title>
        <authorList>
            <person name="Li Y."/>
        </authorList>
    </citation>
    <scope>NUCLEOTIDE SEQUENCE [LARGE SCALE GENOMIC DNA]</scope>
    <source>
        <strain evidence="3 4">Y35</strain>
    </source>
</reference>
<evidence type="ECO:0000313" key="3">
    <source>
        <dbReference type="EMBL" id="MXV21806.1"/>
    </source>
</evidence>
<dbReference type="PANTHER" id="PTHR44520:SF2">
    <property type="entry name" value="RESPONSE REGULATOR RCP1"/>
    <property type="match status" value="1"/>
</dbReference>